<gene>
    <name evidence="1" type="ORF">BpHYR1_016672</name>
</gene>
<protein>
    <submittedName>
        <fullName evidence="1">Uncharacterized protein</fullName>
    </submittedName>
</protein>
<dbReference type="Proteomes" id="UP000276133">
    <property type="component" value="Unassembled WGS sequence"/>
</dbReference>
<evidence type="ECO:0000313" key="2">
    <source>
        <dbReference type="Proteomes" id="UP000276133"/>
    </source>
</evidence>
<proteinExistence type="predicted"/>
<name>A0A3M7QN19_BRAPC</name>
<accession>A0A3M7QN19</accession>
<dbReference type="EMBL" id="REGN01005682">
    <property type="protein sequence ID" value="RNA12474.1"/>
    <property type="molecule type" value="Genomic_DNA"/>
</dbReference>
<reference evidence="1 2" key="1">
    <citation type="journal article" date="2018" name="Sci. Rep.">
        <title>Genomic signatures of local adaptation to the degree of environmental predictability in rotifers.</title>
        <authorList>
            <person name="Franch-Gras L."/>
            <person name="Hahn C."/>
            <person name="Garcia-Roger E.M."/>
            <person name="Carmona M.J."/>
            <person name="Serra M."/>
            <person name="Gomez A."/>
        </authorList>
    </citation>
    <scope>NUCLEOTIDE SEQUENCE [LARGE SCALE GENOMIC DNA]</scope>
    <source>
        <strain evidence="1">HYR1</strain>
    </source>
</reference>
<sequence>MLFQQIGLILKVQKLEKKFFCYSIRGKEKSLFILLVGNLLFLTSTMAKTMNLEIQDANLNDLLEWFNIHSRLQNEMNFYAKKKIIFLPKIPILYSRIETRTDKKIQLNKLTKDSSRVAGPFDTELFEPLH</sequence>
<dbReference type="AlphaFoldDB" id="A0A3M7QN19"/>
<evidence type="ECO:0000313" key="1">
    <source>
        <dbReference type="EMBL" id="RNA12474.1"/>
    </source>
</evidence>
<comment type="caution">
    <text evidence="1">The sequence shown here is derived from an EMBL/GenBank/DDBJ whole genome shotgun (WGS) entry which is preliminary data.</text>
</comment>
<keyword evidence="2" id="KW-1185">Reference proteome</keyword>
<organism evidence="1 2">
    <name type="scientific">Brachionus plicatilis</name>
    <name type="common">Marine rotifer</name>
    <name type="synonym">Brachionus muelleri</name>
    <dbReference type="NCBI Taxonomy" id="10195"/>
    <lineage>
        <taxon>Eukaryota</taxon>
        <taxon>Metazoa</taxon>
        <taxon>Spiralia</taxon>
        <taxon>Gnathifera</taxon>
        <taxon>Rotifera</taxon>
        <taxon>Eurotatoria</taxon>
        <taxon>Monogononta</taxon>
        <taxon>Pseudotrocha</taxon>
        <taxon>Ploima</taxon>
        <taxon>Brachionidae</taxon>
        <taxon>Brachionus</taxon>
    </lineage>
</organism>